<dbReference type="AlphaFoldDB" id="A0A2T0W4B1"/>
<proteinExistence type="predicted"/>
<dbReference type="RefSeq" id="WP_106353727.1">
    <property type="nucleotide sequence ID" value="NZ_PVTP01000001.1"/>
</dbReference>
<feature type="domain" description="Immunity MXAN-0049 protein" evidence="1">
    <location>
        <begin position="69"/>
        <end position="211"/>
    </location>
</feature>
<protein>
    <recommendedName>
        <fullName evidence="1">Immunity MXAN-0049 protein domain-containing protein</fullName>
    </recommendedName>
</protein>
<sequence length="243" mass="27796">MAYFITGGHPLPEESFHAKERRGNSSFEDMDGDRSLIRLVDNSQDDGHRIVDGTGAVGRPLKPDHIPTKLSREPWSIDRVPLLDVETYLGGSLLVCETLKDLLEELEPDVHQFWPMEIYVKGEMVALRYWFVACHRIRALSREHCYPPLSERGWWDPSPLGQRENDRIVFSSEAIGGRHAWVDKAYSDRMFSDEFAERLMKLNLTGLQFVKEQEATDETPKLSMPSGQVPKPRSFLGRLLGKT</sequence>
<evidence type="ECO:0000313" key="3">
    <source>
        <dbReference type="Proteomes" id="UP000238007"/>
    </source>
</evidence>
<dbReference type="InterPro" id="IPR012433">
    <property type="entry name" value="Imm11"/>
</dbReference>
<dbReference type="OrthoDB" id="8660107at2"/>
<keyword evidence="3" id="KW-1185">Reference proteome</keyword>
<reference evidence="2 3" key="1">
    <citation type="submission" date="2018-03" db="EMBL/GenBank/DDBJ databases">
        <title>Genomic Encyclopedia of Archaeal and Bacterial Type Strains, Phase II (KMG-II): from individual species to whole genera.</title>
        <authorList>
            <person name="Goeker M."/>
        </authorList>
    </citation>
    <scope>NUCLEOTIDE SEQUENCE [LARGE SCALE GENOMIC DNA]</scope>
    <source>
        <strain evidence="2 3">DSM 101533</strain>
    </source>
</reference>
<gene>
    <name evidence="2" type="ORF">CLV80_101150</name>
</gene>
<name>A0A2T0W4B1_9RHOB</name>
<comment type="caution">
    <text evidence="2">The sequence shown here is derived from an EMBL/GenBank/DDBJ whole genome shotgun (WGS) entry which is preliminary data.</text>
</comment>
<organism evidence="2 3">
    <name type="scientific">Yoonia maritima</name>
    <dbReference type="NCBI Taxonomy" id="1435347"/>
    <lineage>
        <taxon>Bacteria</taxon>
        <taxon>Pseudomonadati</taxon>
        <taxon>Pseudomonadota</taxon>
        <taxon>Alphaproteobacteria</taxon>
        <taxon>Rhodobacterales</taxon>
        <taxon>Paracoccaceae</taxon>
        <taxon>Yoonia</taxon>
    </lineage>
</organism>
<dbReference type="EMBL" id="PVTP01000001">
    <property type="protein sequence ID" value="PRY80299.1"/>
    <property type="molecule type" value="Genomic_DNA"/>
</dbReference>
<dbReference type="Pfam" id="PF07791">
    <property type="entry name" value="Imm11"/>
    <property type="match status" value="1"/>
</dbReference>
<accession>A0A2T0W4B1</accession>
<evidence type="ECO:0000313" key="2">
    <source>
        <dbReference type="EMBL" id="PRY80299.1"/>
    </source>
</evidence>
<dbReference type="Proteomes" id="UP000238007">
    <property type="component" value="Unassembled WGS sequence"/>
</dbReference>
<evidence type="ECO:0000259" key="1">
    <source>
        <dbReference type="Pfam" id="PF07791"/>
    </source>
</evidence>